<sequence length="472" mass="52740">MKKGKLDDIEAVASGNLQAEVLSPDERRAHGKTLRDAVPRDAQGGWKAPKKRRDPLELLVESNVGRLTELVPIRFGRMLQSPFAFYRGSAAIMAADLATTPISGIRVQACGDAHLLNFGGFATPERQVVFDINDLDETLPAPWEWDLKRLTASVVIAAHHLRLNESEAARAATATVRAYRERMADYSSMRALEVWYDTITVERVMAEAGREEVRKRIARRLQKAREQSAAEYIFPKLAEHHGALPRIKDDPPLIFHFSEEQNPGLATQYRDALASYRESLSEHVRVLFDRYRFCDLAGKVVGVGSVGTRCSIALFMAADHDPLFLQVKEARASVLEAYAGQSRHPNHGQRVIAGQRLMQVASDIFLGWTRGLDGRDYYIRQLRDVKISALIEGWDVDLLQAYGRLCAWALARAHARSGDAALIAGYMGSNTAFDDAICEFAVEYSDQNQRDYRAFVKAVREGRLEATVEDGP</sequence>
<feature type="compositionally biased region" description="Basic and acidic residues" evidence="1">
    <location>
        <begin position="24"/>
        <end position="39"/>
    </location>
</feature>
<proteinExistence type="predicted"/>
<evidence type="ECO:0000313" key="3">
    <source>
        <dbReference type="Proteomes" id="UP000020218"/>
    </source>
</evidence>
<dbReference type="PANTHER" id="PTHR39441:SF1">
    <property type="entry name" value="DUF2252 DOMAIN-CONTAINING PROTEIN"/>
    <property type="match status" value="1"/>
</dbReference>
<keyword evidence="3" id="KW-1185">Reference proteome</keyword>
<gene>
    <name evidence="2" type="ORF">AW08_02969</name>
</gene>
<reference evidence="2" key="1">
    <citation type="submission" date="2014-02" db="EMBL/GenBank/DDBJ databases">
        <title>Expanding our view of genomic diversity in Candidatus Accumulibacter clades.</title>
        <authorList>
            <person name="Skennerton C.T."/>
            <person name="Barr J.J."/>
            <person name="Slater F.R."/>
            <person name="Bond P.L."/>
            <person name="Tyson G.W."/>
        </authorList>
    </citation>
    <scope>NUCLEOTIDE SEQUENCE [LARGE SCALE GENOMIC DNA]</scope>
</reference>
<evidence type="ECO:0000313" key="2">
    <source>
        <dbReference type="EMBL" id="EXI65757.1"/>
    </source>
</evidence>
<accession>A0A011NM65</accession>
<dbReference type="PATRIC" id="fig|1454001.3.peg.3016"/>
<dbReference type="EMBL" id="JFAX01000019">
    <property type="protein sequence ID" value="EXI65757.1"/>
    <property type="molecule type" value="Genomic_DNA"/>
</dbReference>
<dbReference type="AlphaFoldDB" id="A0A011NM65"/>
<dbReference type="STRING" id="1454001.AW08_02969"/>
<dbReference type="Pfam" id="PF10009">
    <property type="entry name" value="DUF2252"/>
    <property type="match status" value="1"/>
</dbReference>
<organism evidence="2 3">
    <name type="scientific">Candidatus Accumulibacter adjunctus</name>
    <dbReference type="NCBI Taxonomy" id="1454001"/>
    <lineage>
        <taxon>Bacteria</taxon>
        <taxon>Pseudomonadati</taxon>
        <taxon>Pseudomonadota</taxon>
        <taxon>Betaproteobacteria</taxon>
        <taxon>Candidatus Accumulibacter</taxon>
    </lineage>
</organism>
<evidence type="ECO:0008006" key="4">
    <source>
        <dbReference type="Google" id="ProtNLM"/>
    </source>
</evidence>
<dbReference type="PANTHER" id="PTHR39441">
    <property type="entry name" value="DUF2252 DOMAIN-CONTAINING PROTEIN"/>
    <property type="match status" value="1"/>
</dbReference>
<evidence type="ECO:0000256" key="1">
    <source>
        <dbReference type="SAM" id="MobiDB-lite"/>
    </source>
</evidence>
<dbReference type="InterPro" id="IPR018721">
    <property type="entry name" value="DUF2252"/>
</dbReference>
<dbReference type="Proteomes" id="UP000020218">
    <property type="component" value="Unassembled WGS sequence"/>
</dbReference>
<comment type="caution">
    <text evidence="2">The sequence shown here is derived from an EMBL/GenBank/DDBJ whole genome shotgun (WGS) entry which is preliminary data.</text>
</comment>
<protein>
    <recommendedName>
        <fullName evidence="4">DUF2252 domain-containing protein</fullName>
    </recommendedName>
</protein>
<name>A0A011NM65_9PROT</name>
<feature type="region of interest" description="Disordered" evidence="1">
    <location>
        <begin position="24"/>
        <end position="49"/>
    </location>
</feature>